<dbReference type="InterPro" id="IPR043128">
    <property type="entry name" value="Rev_trsase/Diguanyl_cyclase"/>
</dbReference>
<dbReference type="Pfam" id="PF00990">
    <property type="entry name" value="GGDEF"/>
    <property type="match status" value="1"/>
</dbReference>
<keyword evidence="6" id="KW-1185">Reference proteome</keyword>
<proteinExistence type="predicted"/>
<gene>
    <name evidence="5" type="ORF">IMW75_21360</name>
</gene>
<dbReference type="Proteomes" id="UP000772591">
    <property type="component" value="Unassembled WGS sequence"/>
</dbReference>
<dbReference type="EMBL" id="JADEVO010000035">
    <property type="protein sequence ID" value="MBN3967814.1"/>
    <property type="molecule type" value="Genomic_DNA"/>
</dbReference>
<feature type="transmembrane region" description="Helical" evidence="3">
    <location>
        <begin position="147"/>
        <end position="166"/>
    </location>
</feature>
<evidence type="ECO:0000313" key="6">
    <source>
        <dbReference type="Proteomes" id="UP000772591"/>
    </source>
</evidence>
<feature type="transmembrane region" description="Helical" evidence="3">
    <location>
        <begin position="6"/>
        <end position="27"/>
    </location>
</feature>
<feature type="domain" description="GGDEF" evidence="4">
    <location>
        <begin position="248"/>
        <end position="382"/>
    </location>
</feature>
<comment type="catalytic activity">
    <reaction evidence="2">
        <text>2 GTP = 3',3'-c-di-GMP + 2 diphosphate</text>
        <dbReference type="Rhea" id="RHEA:24898"/>
        <dbReference type="ChEBI" id="CHEBI:33019"/>
        <dbReference type="ChEBI" id="CHEBI:37565"/>
        <dbReference type="ChEBI" id="CHEBI:58805"/>
        <dbReference type="EC" id="2.7.7.65"/>
    </reaction>
</comment>
<feature type="transmembrane region" description="Helical" evidence="3">
    <location>
        <begin position="91"/>
        <end position="110"/>
    </location>
</feature>
<organism evidence="5 6">
    <name type="scientific">Pseudomonas gregormendelii</name>
    <dbReference type="NCBI Taxonomy" id="1628277"/>
    <lineage>
        <taxon>Bacteria</taxon>
        <taxon>Pseudomonadati</taxon>
        <taxon>Pseudomonadota</taxon>
        <taxon>Gammaproteobacteria</taxon>
        <taxon>Pseudomonadales</taxon>
        <taxon>Pseudomonadaceae</taxon>
        <taxon>Pseudomonas</taxon>
    </lineage>
</organism>
<dbReference type="EC" id="2.7.7.65" evidence="1"/>
<evidence type="ECO:0000256" key="2">
    <source>
        <dbReference type="ARBA" id="ARBA00034247"/>
    </source>
</evidence>
<protein>
    <recommendedName>
        <fullName evidence="1">diguanylate cyclase</fullName>
        <ecNumber evidence="1">2.7.7.65</ecNumber>
    </recommendedName>
</protein>
<dbReference type="PANTHER" id="PTHR45138:SF9">
    <property type="entry name" value="DIGUANYLATE CYCLASE DGCM-RELATED"/>
    <property type="match status" value="1"/>
</dbReference>
<dbReference type="PROSITE" id="PS50887">
    <property type="entry name" value="GGDEF"/>
    <property type="match status" value="1"/>
</dbReference>
<feature type="transmembrane region" description="Helical" evidence="3">
    <location>
        <begin position="116"/>
        <end position="135"/>
    </location>
</feature>
<dbReference type="Gene3D" id="3.30.70.270">
    <property type="match status" value="1"/>
</dbReference>
<evidence type="ECO:0000256" key="3">
    <source>
        <dbReference type="SAM" id="Phobius"/>
    </source>
</evidence>
<keyword evidence="3" id="KW-0812">Transmembrane</keyword>
<feature type="transmembrane region" description="Helical" evidence="3">
    <location>
        <begin position="61"/>
        <end position="79"/>
    </location>
</feature>
<keyword evidence="3" id="KW-0472">Membrane</keyword>
<dbReference type="RefSeq" id="WP_205893680.1">
    <property type="nucleotide sequence ID" value="NZ_JADEVO010000035.1"/>
</dbReference>
<evidence type="ECO:0000313" key="5">
    <source>
        <dbReference type="EMBL" id="MBN3967814.1"/>
    </source>
</evidence>
<sequence length="401" mass="43449">MIAHTPTLFACVALVATIMAFCLILVGQFNQRDGLLTIGFGLLAHALAYVGYTFYGHAPLWLTYGAANTLLAVALAFYGASLFQIIELPVAWWRVFAPAVLMLTLMASLIETLEPRMLAATGVLMVQCALIIYWTRRYIPAQGRARMLLIIGASISLIGLGMRVVAVLGGGAAEMRYDVSNLKQTISVSIGTFTAMMISLGLVLLSKERSESLLQQMALRDVLTGILNRRAILEQFSKDLERSRRENAYLAVAMVDIDHFKQINDVHGHLAGDEVICHCVNHLTERLRHCDSIGRYGGEEFLVLLPGTSPEGAVAVLDKLRASLAETPAQFGDASIPVRISIGVCCVMPEDGDTTASLLAWADAALYEAKGLGRNTLRLAQPCRLRSAAPLSDTPQTTEAS</sequence>
<comment type="caution">
    <text evidence="5">The sequence shown here is derived from an EMBL/GenBank/DDBJ whole genome shotgun (WGS) entry which is preliminary data.</text>
</comment>
<dbReference type="PANTHER" id="PTHR45138">
    <property type="entry name" value="REGULATORY COMPONENTS OF SENSORY TRANSDUCTION SYSTEM"/>
    <property type="match status" value="1"/>
</dbReference>
<evidence type="ECO:0000256" key="1">
    <source>
        <dbReference type="ARBA" id="ARBA00012528"/>
    </source>
</evidence>
<dbReference type="InterPro" id="IPR029787">
    <property type="entry name" value="Nucleotide_cyclase"/>
</dbReference>
<reference evidence="5 6" key="1">
    <citation type="journal article" date="2021" name="Int. J. Syst. Evol. Microbiol.">
        <title>Pseudomonas piscium sp. nov., Pseudomonas pisciculturae sp. nov., Pseudomonas mucoides sp. nov. and Pseudomonas neuropathica sp. nov. isolated from rainbow trout.</title>
        <authorList>
            <person name="Duman M."/>
            <person name="Mulet M."/>
            <person name="Altun S."/>
            <person name="Saticioglu I.B."/>
            <person name="Gomila M."/>
            <person name="Lalucat J."/>
            <person name="Garcia-Valdes E."/>
        </authorList>
    </citation>
    <scope>NUCLEOTIDE SEQUENCE [LARGE SCALE GENOMIC DNA]</scope>
    <source>
        <strain evidence="5 6">LMG 28632</strain>
    </source>
</reference>
<dbReference type="SUPFAM" id="SSF55073">
    <property type="entry name" value="Nucleotide cyclase"/>
    <property type="match status" value="1"/>
</dbReference>
<dbReference type="InterPro" id="IPR050469">
    <property type="entry name" value="Diguanylate_Cyclase"/>
</dbReference>
<dbReference type="CDD" id="cd01949">
    <property type="entry name" value="GGDEF"/>
    <property type="match status" value="1"/>
</dbReference>
<dbReference type="SMART" id="SM00267">
    <property type="entry name" value="GGDEF"/>
    <property type="match status" value="1"/>
</dbReference>
<name>A0ABS3AM04_9PSED</name>
<accession>A0ABS3AM04</accession>
<keyword evidence="3" id="KW-1133">Transmembrane helix</keyword>
<evidence type="ECO:0000259" key="4">
    <source>
        <dbReference type="PROSITE" id="PS50887"/>
    </source>
</evidence>
<feature type="transmembrane region" description="Helical" evidence="3">
    <location>
        <begin position="186"/>
        <end position="205"/>
    </location>
</feature>
<dbReference type="InterPro" id="IPR000160">
    <property type="entry name" value="GGDEF_dom"/>
</dbReference>
<feature type="transmembrane region" description="Helical" evidence="3">
    <location>
        <begin position="34"/>
        <end position="55"/>
    </location>
</feature>
<dbReference type="NCBIfam" id="TIGR00254">
    <property type="entry name" value="GGDEF"/>
    <property type="match status" value="1"/>
</dbReference>